<protein>
    <submittedName>
        <fullName evidence="2">Uncharacterized protein</fullName>
    </submittedName>
</protein>
<name>A0A8S9SEG9_BRACR</name>
<feature type="compositionally biased region" description="Basic and acidic residues" evidence="1">
    <location>
        <begin position="47"/>
        <end position="64"/>
    </location>
</feature>
<proteinExistence type="predicted"/>
<accession>A0A8S9SEG9</accession>
<feature type="region of interest" description="Disordered" evidence="1">
    <location>
        <begin position="40"/>
        <end position="64"/>
    </location>
</feature>
<dbReference type="EMBL" id="QGKX02000004">
    <property type="protein sequence ID" value="KAF3599846.1"/>
    <property type="molecule type" value="Genomic_DNA"/>
</dbReference>
<dbReference type="Proteomes" id="UP000712600">
    <property type="component" value="Unassembled WGS sequence"/>
</dbReference>
<comment type="caution">
    <text evidence="2">The sequence shown here is derived from an EMBL/GenBank/DDBJ whole genome shotgun (WGS) entry which is preliminary data.</text>
</comment>
<organism evidence="2 3">
    <name type="scientific">Brassica cretica</name>
    <name type="common">Mustard</name>
    <dbReference type="NCBI Taxonomy" id="69181"/>
    <lineage>
        <taxon>Eukaryota</taxon>
        <taxon>Viridiplantae</taxon>
        <taxon>Streptophyta</taxon>
        <taxon>Embryophyta</taxon>
        <taxon>Tracheophyta</taxon>
        <taxon>Spermatophyta</taxon>
        <taxon>Magnoliopsida</taxon>
        <taxon>eudicotyledons</taxon>
        <taxon>Gunneridae</taxon>
        <taxon>Pentapetalae</taxon>
        <taxon>rosids</taxon>
        <taxon>malvids</taxon>
        <taxon>Brassicales</taxon>
        <taxon>Brassicaceae</taxon>
        <taxon>Brassiceae</taxon>
        <taxon>Brassica</taxon>
    </lineage>
</organism>
<reference evidence="2" key="1">
    <citation type="submission" date="2019-12" db="EMBL/GenBank/DDBJ databases">
        <title>Genome sequencing and annotation of Brassica cretica.</title>
        <authorList>
            <person name="Studholme D.J."/>
            <person name="Sarris P."/>
        </authorList>
    </citation>
    <scope>NUCLEOTIDE SEQUENCE</scope>
    <source>
        <strain evidence="2">PFS-109/04</strain>
        <tissue evidence="2">Leaf</tissue>
    </source>
</reference>
<evidence type="ECO:0000313" key="3">
    <source>
        <dbReference type="Proteomes" id="UP000712600"/>
    </source>
</evidence>
<dbReference type="AlphaFoldDB" id="A0A8S9SEG9"/>
<evidence type="ECO:0000313" key="2">
    <source>
        <dbReference type="EMBL" id="KAF3599846.1"/>
    </source>
</evidence>
<sequence>MSMFTACTRLKFGLSPQLVNIKSSSYVLSEQRQYLKSSGVAGALPVPEKEKEEEKRVRGGESRELETERWRRSNLTAVLTIGIEDWRRKGGDQTERWRSEEGIE</sequence>
<evidence type="ECO:0000256" key="1">
    <source>
        <dbReference type="SAM" id="MobiDB-lite"/>
    </source>
</evidence>
<gene>
    <name evidence="2" type="ORF">F2Q69_00038280</name>
</gene>